<evidence type="ECO:0000259" key="1">
    <source>
        <dbReference type="PROSITE" id="PS50927"/>
    </source>
</evidence>
<dbReference type="Proteomes" id="UP000033393">
    <property type="component" value="Unassembled WGS sequence"/>
</dbReference>
<keyword evidence="3" id="KW-1185">Reference proteome</keyword>
<dbReference type="InterPro" id="IPR036426">
    <property type="entry name" value="Bulb-type_lectin_dom_sf"/>
</dbReference>
<protein>
    <recommendedName>
        <fullName evidence="1">Bulb-type lectin domain-containing protein</fullName>
    </recommendedName>
</protein>
<comment type="caution">
    <text evidence="2">The sequence shown here is derived from an EMBL/GenBank/DDBJ whole genome shotgun (WGS) entry which is preliminary data.</text>
</comment>
<dbReference type="Gene3D" id="2.90.10.10">
    <property type="entry name" value="Bulb-type lectin domain"/>
    <property type="match status" value="2"/>
</dbReference>
<dbReference type="SMART" id="SM00108">
    <property type="entry name" value="B_lectin"/>
    <property type="match status" value="1"/>
</dbReference>
<sequence length="110" mass="11558">MNPDEAVFPGRSQTSCDGRFRLTLQQDGNLVLAYTSTGQVLWASGTTGKRSAVALMQRDGNFVIYDSRGRAVWASGSGGRSGARLAVQDDGNAVIYSGSTVLWTSGTGGH</sequence>
<gene>
    <name evidence="2" type="ORF">UK23_34550</name>
</gene>
<name>A0A0F0GMI6_LENAE</name>
<dbReference type="EMBL" id="JYJG01000306">
    <property type="protein sequence ID" value="KJK43142.1"/>
    <property type="molecule type" value="Genomic_DNA"/>
</dbReference>
<dbReference type="InterPro" id="IPR001480">
    <property type="entry name" value="Bulb-type_lectin_dom"/>
</dbReference>
<dbReference type="CDD" id="cd00028">
    <property type="entry name" value="B_lectin"/>
    <property type="match status" value="1"/>
</dbReference>
<evidence type="ECO:0000313" key="3">
    <source>
        <dbReference type="Proteomes" id="UP000033393"/>
    </source>
</evidence>
<feature type="domain" description="Bulb-type lectin" evidence="1">
    <location>
        <begin position="1"/>
        <end position="108"/>
    </location>
</feature>
<accession>A0A0F0GMI6</accession>
<reference evidence="2 3" key="1">
    <citation type="submission" date="2015-02" db="EMBL/GenBank/DDBJ databases">
        <authorList>
            <person name="Ju K.-S."/>
            <person name="Doroghazi J.R."/>
            <person name="Metcalf W."/>
        </authorList>
    </citation>
    <scope>NUCLEOTIDE SEQUENCE [LARGE SCALE GENOMIC DNA]</scope>
    <source>
        <strain evidence="2 3">NRRL B-16140</strain>
    </source>
</reference>
<dbReference type="AlphaFoldDB" id="A0A0F0GMI6"/>
<evidence type="ECO:0000313" key="2">
    <source>
        <dbReference type="EMBL" id="KJK43142.1"/>
    </source>
</evidence>
<dbReference type="PROSITE" id="PS50927">
    <property type="entry name" value="BULB_LECTIN"/>
    <property type="match status" value="1"/>
</dbReference>
<dbReference type="SUPFAM" id="SSF51110">
    <property type="entry name" value="alpha-D-mannose-specific plant lectins"/>
    <property type="match status" value="1"/>
</dbReference>
<proteinExistence type="predicted"/>
<dbReference type="PATRIC" id="fig|68170.10.peg.8906"/>
<organism evidence="2 3">
    <name type="scientific">Lentzea aerocolonigenes</name>
    <name type="common">Lechevalieria aerocolonigenes</name>
    <name type="synonym">Saccharothrix aerocolonigenes</name>
    <dbReference type="NCBI Taxonomy" id="68170"/>
    <lineage>
        <taxon>Bacteria</taxon>
        <taxon>Bacillati</taxon>
        <taxon>Actinomycetota</taxon>
        <taxon>Actinomycetes</taxon>
        <taxon>Pseudonocardiales</taxon>
        <taxon>Pseudonocardiaceae</taxon>
        <taxon>Lentzea</taxon>
    </lineage>
</organism>